<evidence type="ECO:0008006" key="4">
    <source>
        <dbReference type="Google" id="ProtNLM"/>
    </source>
</evidence>
<accession>A0A510UNV9</accession>
<sequence>MDLHWLKPLLGRTSPFTTVFLDATRAESAGESEAADRWRAARRTLERDGAPARVLDEIADLVTVPTGVRGPHGRVVIADADGVVVDRVVAEPPAQTVATHGPVPDLVAAVRAADQAVDLLVVAVDRTGADLTWKSAGGARAASAPADDIVRESVEGGHDDVHKTREGGLSRRSQTRAEDSWERNAEAVAAFLDKRVAERCPELIVLTGDVRAVALVCENVGRQVRELVVEVPGGARGEGAKPEAFATRVRAEVDACRERRRQRVLDRFGQALGRGAGAVTSLDDVVEVLRRGQVAELVLADDALTTLQEREVLVGLQPLELATSHADLETLGVSEARRFPAVVALARAALGQDAGVTFTAEATPELVDGVGALLRWSDDSTPSEQLLTQSADAKRVRTIV</sequence>
<dbReference type="Proteomes" id="UP000321386">
    <property type="component" value="Unassembled WGS sequence"/>
</dbReference>
<dbReference type="InterPro" id="IPR040701">
    <property type="entry name" value="Bact_RF_family2"/>
</dbReference>
<comment type="caution">
    <text evidence="2">The sequence shown here is derived from an EMBL/GenBank/DDBJ whole genome shotgun (WGS) entry which is preliminary data.</text>
</comment>
<dbReference type="OrthoDB" id="5179393at2"/>
<reference evidence="2 3" key="1">
    <citation type="submission" date="2019-07" db="EMBL/GenBank/DDBJ databases">
        <title>Whole genome shotgun sequence of Cellulomonas persica NBRC 101101.</title>
        <authorList>
            <person name="Hosoyama A."/>
            <person name="Uohara A."/>
            <person name="Ohji S."/>
            <person name="Ichikawa N."/>
        </authorList>
    </citation>
    <scope>NUCLEOTIDE SEQUENCE [LARGE SCALE GENOMIC DNA]</scope>
    <source>
        <strain evidence="2 3">NBRC 101101</strain>
    </source>
</reference>
<protein>
    <recommendedName>
        <fullName evidence="4">Peptide chain release factor 1</fullName>
    </recommendedName>
</protein>
<dbReference type="EMBL" id="BJUA01000001">
    <property type="protein sequence ID" value="GEK16348.1"/>
    <property type="molecule type" value="Genomic_DNA"/>
</dbReference>
<proteinExistence type="predicted"/>
<gene>
    <name evidence="2" type="ORF">CPE01_00810</name>
</gene>
<organism evidence="2 3">
    <name type="scientific">Cellulomonas persica</name>
    <dbReference type="NCBI Taxonomy" id="76861"/>
    <lineage>
        <taxon>Bacteria</taxon>
        <taxon>Bacillati</taxon>
        <taxon>Actinomycetota</taxon>
        <taxon>Actinomycetes</taxon>
        <taxon>Micrococcales</taxon>
        <taxon>Cellulomonadaceae</taxon>
        <taxon>Cellulomonas</taxon>
    </lineage>
</organism>
<name>A0A510UNV9_9CELL</name>
<feature type="region of interest" description="Disordered" evidence="1">
    <location>
        <begin position="155"/>
        <end position="178"/>
    </location>
</feature>
<evidence type="ECO:0000313" key="3">
    <source>
        <dbReference type="Proteomes" id="UP000321386"/>
    </source>
</evidence>
<dbReference type="RefSeq" id="WP_146804671.1">
    <property type="nucleotide sequence ID" value="NZ_BJUA01000001.1"/>
</dbReference>
<dbReference type="AlphaFoldDB" id="A0A510UNV9"/>
<keyword evidence="3" id="KW-1185">Reference proteome</keyword>
<evidence type="ECO:0000313" key="2">
    <source>
        <dbReference type="EMBL" id="GEK16348.1"/>
    </source>
</evidence>
<dbReference type="Pfam" id="PF18844">
    <property type="entry name" value="baeRF_family2"/>
    <property type="match status" value="1"/>
</dbReference>
<evidence type="ECO:0000256" key="1">
    <source>
        <dbReference type="SAM" id="MobiDB-lite"/>
    </source>
</evidence>